<proteinExistence type="predicted"/>
<feature type="compositionally biased region" description="Pro residues" evidence="2">
    <location>
        <begin position="195"/>
        <end position="213"/>
    </location>
</feature>
<feature type="compositionally biased region" description="Basic and acidic residues" evidence="2">
    <location>
        <begin position="16"/>
        <end position="31"/>
    </location>
</feature>
<evidence type="ECO:0000256" key="1">
    <source>
        <dbReference type="SAM" id="Coils"/>
    </source>
</evidence>
<feature type="region of interest" description="Disordered" evidence="2">
    <location>
        <begin position="454"/>
        <end position="488"/>
    </location>
</feature>
<keyword evidence="4" id="KW-1185">Reference proteome</keyword>
<feature type="compositionally biased region" description="Basic and acidic residues" evidence="2">
    <location>
        <begin position="170"/>
        <end position="179"/>
    </location>
</feature>
<dbReference type="Proteomes" id="UP000789595">
    <property type="component" value="Unassembled WGS sequence"/>
</dbReference>
<feature type="compositionally biased region" description="Basic and acidic residues" evidence="2">
    <location>
        <begin position="233"/>
        <end position="246"/>
    </location>
</feature>
<name>A0A8J2X2W5_9STRA</name>
<feature type="region of interest" description="Disordered" evidence="2">
    <location>
        <begin position="133"/>
        <end position="246"/>
    </location>
</feature>
<evidence type="ECO:0000313" key="4">
    <source>
        <dbReference type="Proteomes" id="UP000789595"/>
    </source>
</evidence>
<feature type="compositionally biased region" description="Basic and acidic residues" evidence="2">
    <location>
        <begin position="151"/>
        <end position="162"/>
    </location>
</feature>
<dbReference type="AlphaFoldDB" id="A0A8J2X2W5"/>
<keyword evidence="1" id="KW-0175">Coiled coil</keyword>
<evidence type="ECO:0000256" key="2">
    <source>
        <dbReference type="SAM" id="MobiDB-lite"/>
    </source>
</evidence>
<protein>
    <submittedName>
        <fullName evidence="3">Uncharacterized protein</fullName>
    </submittedName>
</protein>
<feature type="coiled-coil region" evidence="1">
    <location>
        <begin position="64"/>
        <end position="132"/>
    </location>
</feature>
<accession>A0A8J2X2W5</accession>
<dbReference type="OrthoDB" id="43030at2759"/>
<gene>
    <name evidence="3" type="ORF">PECAL_5P27560</name>
</gene>
<sequence>METASRRHANPFQATRELRRSVAVTRYDEPVTSHSFPGNKARRPRPTNGALSPQIETAVAQAGEQRARRVRNDLEKDVRKAREDLRVVTHYETRRSRSYDEGEDVQSLKQIIKDQQRRISELEAENERLKMEKVLGTGRERPVRIQSAADAPRDPMPRDRYAESQTPTRAHHEQRRDVALQRATRRQRKPEPRYVEPPPGTPPPPDGEPPPTPRGEVRIPQEASQRSSRMRRARDEQRMREDLARTVSVTRDDEPLTLYVAHDNVPLGEAMRGKKSDVLVETKHSSGKLCFVYGRVGYSGPAGEAPDASGALQLGSRGCWVLSLESCHARCVDPATKRRLATFECLSLIEGEAIPFSSVEDCRSFFRGCTSRVDVVLAPQRLRDDGRPPKSLVSVNEAPYLPYWDTDSPPRRLAPQFRSAGVGYIRLGDDMSRNGLSFISCDAASFLLDAGHAPSASSTGRRRLEVAAPVDPSPLARTRKGAPAVHQW</sequence>
<reference evidence="3" key="1">
    <citation type="submission" date="2021-11" db="EMBL/GenBank/DDBJ databases">
        <authorList>
            <consortium name="Genoscope - CEA"/>
            <person name="William W."/>
        </authorList>
    </citation>
    <scope>NUCLEOTIDE SEQUENCE</scope>
</reference>
<dbReference type="EMBL" id="CAKKNE010000005">
    <property type="protein sequence ID" value="CAH0378241.1"/>
    <property type="molecule type" value="Genomic_DNA"/>
</dbReference>
<organism evidence="3 4">
    <name type="scientific">Pelagomonas calceolata</name>
    <dbReference type="NCBI Taxonomy" id="35677"/>
    <lineage>
        <taxon>Eukaryota</taxon>
        <taxon>Sar</taxon>
        <taxon>Stramenopiles</taxon>
        <taxon>Ochrophyta</taxon>
        <taxon>Pelagophyceae</taxon>
        <taxon>Pelagomonadales</taxon>
        <taxon>Pelagomonadaceae</taxon>
        <taxon>Pelagomonas</taxon>
    </lineage>
</organism>
<feature type="region of interest" description="Disordered" evidence="2">
    <location>
        <begin position="1"/>
        <end position="52"/>
    </location>
</feature>
<comment type="caution">
    <text evidence="3">The sequence shown here is derived from an EMBL/GenBank/DDBJ whole genome shotgun (WGS) entry which is preliminary data.</text>
</comment>
<evidence type="ECO:0000313" key="3">
    <source>
        <dbReference type="EMBL" id="CAH0378241.1"/>
    </source>
</evidence>
<feature type="compositionally biased region" description="Basic and acidic residues" evidence="2">
    <location>
        <begin position="133"/>
        <end position="143"/>
    </location>
</feature>